<dbReference type="GO" id="GO:0005634">
    <property type="term" value="C:nucleus"/>
    <property type="evidence" value="ECO:0007669"/>
    <property type="project" value="TreeGrafter"/>
</dbReference>
<comment type="caution">
    <text evidence="7">The sequence shown here is derived from an EMBL/GenBank/DDBJ whole genome shotgun (WGS) entry which is preliminary data.</text>
</comment>
<sequence length="345" mass="39767">MELSDCEFYGGQYVRKGRDDGETTDWQESCELMKELDLRFADNLLDSIVWPETTDSGYFDNAFQDIPLVPKEEVQEEPVPLVVNHQTEKSSLNTNASGWDQGVIVHKDKVITSTTLGLSPWEPPEYYEIPTFDSTMTKDNQQDPSVHQSDLLSYYSLLSGDMNSSQVSFGLDMNDMKPSSYSFESNSMRSKHDELKFAKKKKKDTHVPYDIKKVVIPRSRRGRQSKDEDLARQYSLPVSANELCMMSHVDLQNLLKREDLDEDQKEMMKKLRRRGRNKIAARRCRAKRMTGNGMVSGEEGCEAEDDDLMDDFEDEEEAFEEPVVLQRIDESLHGRKRKPTVKLSY</sequence>
<accession>A0A811KIY7</accession>
<dbReference type="GO" id="GO:0000978">
    <property type="term" value="F:RNA polymerase II cis-regulatory region sequence-specific DNA binding"/>
    <property type="evidence" value="ECO:0007669"/>
    <property type="project" value="InterPro"/>
</dbReference>
<dbReference type="SUPFAM" id="SSF47454">
    <property type="entry name" value="A DNA-binding domain in eukaryotic transcription factors"/>
    <property type="match status" value="1"/>
</dbReference>
<dbReference type="GO" id="GO:0000981">
    <property type="term" value="F:DNA-binding transcription factor activity, RNA polymerase II-specific"/>
    <property type="evidence" value="ECO:0007669"/>
    <property type="project" value="TreeGrafter"/>
</dbReference>
<keyword evidence="3" id="KW-0010">Activator</keyword>
<dbReference type="OrthoDB" id="7458135at2759"/>
<dbReference type="EMBL" id="CAJFCW020000003">
    <property type="protein sequence ID" value="CAG9104164.1"/>
    <property type="molecule type" value="Genomic_DNA"/>
</dbReference>
<organism evidence="7 8">
    <name type="scientific">Bursaphelenchus okinawaensis</name>
    <dbReference type="NCBI Taxonomy" id="465554"/>
    <lineage>
        <taxon>Eukaryota</taxon>
        <taxon>Metazoa</taxon>
        <taxon>Ecdysozoa</taxon>
        <taxon>Nematoda</taxon>
        <taxon>Chromadorea</taxon>
        <taxon>Rhabditida</taxon>
        <taxon>Tylenchina</taxon>
        <taxon>Tylenchomorpha</taxon>
        <taxon>Aphelenchoidea</taxon>
        <taxon>Aphelenchoididae</taxon>
        <taxon>Bursaphelenchus</taxon>
    </lineage>
</organism>
<evidence type="ECO:0000313" key="7">
    <source>
        <dbReference type="EMBL" id="CAD5215482.1"/>
    </source>
</evidence>
<evidence type="ECO:0000256" key="5">
    <source>
        <dbReference type="ARBA" id="ARBA00023242"/>
    </source>
</evidence>
<evidence type="ECO:0000256" key="1">
    <source>
        <dbReference type="ARBA" id="ARBA00023015"/>
    </source>
</evidence>
<dbReference type="Pfam" id="PF03131">
    <property type="entry name" value="bZIP_Maf"/>
    <property type="match status" value="1"/>
</dbReference>
<dbReference type="EMBL" id="CAJFDH010000003">
    <property type="protein sequence ID" value="CAD5215482.1"/>
    <property type="molecule type" value="Genomic_DNA"/>
</dbReference>
<dbReference type="AlphaFoldDB" id="A0A811KIY7"/>
<evidence type="ECO:0000259" key="6">
    <source>
        <dbReference type="PROSITE" id="PS00036"/>
    </source>
</evidence>
<dbReference type="PANTHER" id="PTHR24411">
    <property type="entry name" value="NUCLEAR FACTOR ERYTHROID 2-RELATED FACTOR"/>
    <property type="match status" value="1"/>
</dbReference>
<dbReference type="Proteomes" id="UP000614601">
    <property type="component" value="Unassembled WGS sequence"/>
</dbReference>
<dbReference type="Proteomes" id="UP000783686">
    <property type="component" value="Unassembled WGS sequence"/>
</dbReference>
<keyword evidence="2" id="KW-0238">DNA-binding</keyword>
<keyword evidence="8" id="KW-1185">Reference proteome</keyword>
<dbReference type="InterPro" id="IPR008917">
    <property type="entry name" value="TF_DNA-bd_sf"/>
</dbReference>
<gene>
    <name evidence="7" type="ORF">BOKJ2_LOCUS6115</name>
</gene>
<dbReference type="Gene3D" id="1.10.880.10">
    <property type="entry name" value="Transcription factor, Skn-1-like, DNA-binding domain"/>
    <property type="match status" value="1"/>
</dbReference>
<protein>
    <recommendedName>
        <fullName evidence="6">BZIP domain-containing protein</fullName>
    </recommendedName>
</protein>
<evidence type="ECO:0000256" key="3">
    <source>
        <dbReference type="ARBA" id="ARBA00023159"/>
    </source>
</evidence>
<dbReference type="PANTHER" id="PTHR24411:SF55">
    <property type="entry name" value="SEGMENTATION PROTEIN CAP'N'COLLAR"/>
    <property type="match status" value="1"/>
</dbReference>
<feature type="domain" description="BZIP" evidence="6">
    <location>
        <begin position="272"/>
        <end position="287"/>
    </location>
</feature>
<proteinExistence type="predicted"/>
<keyword evidence="5" id="KW-0539">Nucleus</keyword>
<dbReference type="InterPro" id="IPR004827">
    <property type="entry name" value="bZIP"/>
</dbReference>
<keyword evidence="1" id="KW-0805">Transcription regulation</keyword>
<keyword evidence="4" id="KW-0804">Transcription</keyword>
<dbReference type="PROSITE" id="PS00036">
    <property type="entry name" value="BZIP_BASIC"/>
    <property type="match status" value="1"/>
</dbReference>
<reference evidence="7" key="1">
    <citation type="submission" date="2020-09" db="EMBL/GenBank/DDBJ databases">
        <authorList>
            <person name="Kikuchi T."/>
        </authorList>
    </citation>
    <scope>NUCLEOTIDE SEQUENCE</scope>
    <source>
        <strain evidence="7">SH1</strain>
    </source>
</reference>
<evidence type="ECO:0000256" key="4">
    <source>
        <dbReference type="ARBA" id="ARBA00023163"/>
    </source>
</evidence>
<dbReference type="InterPro" id="IPR004826">
    <property type="entry name" value="bZIP_Maf"/>
</dbReference>
<dbReference type="InterPro" id="IPR047167">
    <property type="entry name" value="NFE2-like"/>
</dbReference>
<evidence type="ECO:0000313" key="8">
    <source>
        <dbReference type="Proteomes" id="UP000614601"/>
    </source>
</evidence>
<evidence type="ECO:0000256" key="2">
    <source>
        <dbReference type="ARBA" id="ARBA00023125"/>
    </source>
</evidence>
<name>A0A811KIY7_9BILA</name>